<feature type="compositionally biased region" description="Acidic residues" evidence="5">
    <location>
        <begin position="502"/>
        <end position="513"/>
    </location>
</feature>
<feature type="compositionally biased region" description="Polar residues" evidence="5">
    <location>
        <begin position="646"/>
        <end position="673"/>
    </location>
</feature>
<feature type="compositionally biased region" description="Polar residues" evidence="5">
    <location>
        <begin position="700"/>
        <end position="716"/>
    </location>
</feature>
<feature type="compositionally biased region" description="Basic residues" evidence="5">
    <location>
        <begin position="91"/>
        <end position="100"/>
    </location>
</feature>
<dbReference type="Gene3D" id="2.30.30.380">
    <property type="entry name" value="Zn-finger domain of Sec23/24"/>
    <property type="match status" value="1"/>
</dbReference>
<reference evidence="8" key="1">
    <citation type="submission" date="2019-12" db="UniProtKB">
        <authorList>
            <consortium name="WormBaseParasite"/>
        </authorList>
    </citation>
    <scope>IDENTIFICATION</scope>
</reference>
<dbReference type="STRING" id="70415.A0A5S6QL25"/>
<feature type="region of interest" description="Disordered" evidence="5">
    <location>
        <begin position="406"/>
        <end position="571"/>
    </location>
</feature>
<accession>A0A5S6QL25</accession>
<keyword evidence="3" id="KW-0862">Zinc</keyword>
<evidence type="ECO:0000313" key="7">
    <source>
        <dbReference type="Proteomes" id="UP000046395"/>
    </source>
</evidence>
<evidence type="ECO:0000256" key="3">
    <source>
        <dbReference type="ARBA" id="ARBA00022833"/>
    </source>
</evidence>
<protein>
    <submittedName>
        <fullName evidence="8">RanBP2-type domain-containing protein</fullName>
    </submittedName>
</protein>
<dbReference type="WBParaSite" id="TMUE_2000007874.1">
    <property type="protein sequence ID" value="TMUE_2000007874.1"/>
    <property type="gene ID" value="WBGene00291978"/>
</dbReference>
<feature type="region of interest" description="Disordered" evidence="5">
    <location>
        <begin position="953"/>
        <end position="974"/>
    </location>
</feature>
<feature type="region of interest" description="Disordered" evidence="5">
    <location>
        <begin position="636"/>
        <end position="718"/>
    </location>
</feature>
<feature type="domain" description="RanBP2-type" evidence="6">
    <location>
        <begin position="270"/>
        <end position="299"/>
    </location>
</feature>
<evidence type="ECO:0000256" key="2">
    <source>
        <dbReference type="ARBA" id="ARBA00022771"/>
    </source>
</evidence>
<dbReference type="SMART" id="SM00547">
    <property type="entry name" value="ZnF_RBZ"/>
    <property type="match status" value="3"/>
</dbReference>
<feature type="compositionally biased region" description="Low complexity" evidence="5">
    <location>
        <begin position="437"/>
        <end position="457"/>
    </location>
</feature>
<dbReference type="InterPro" id="IPR001876">
    <property type="entry name" value="Znf_RanBP2"/>
</dbReference>
<keyword evidence="1" id="KW-0479">Metal-binding</keyword>
<evidence type="ECO:0000256" key="5">
    <source>
        <dbReference type="SAM" id="MobiDB-lite"/>
    </source>
</evidence>
<dbReference type="InterPro" id="IPR036443">
    <property type="entry name" value="Znf_RanBP2_sf"/>
</dbReference>
<keyword evidence="2 4" id="KW-0863">Zinc-finger</keyword>
<feature type="region of interest" description="Disordered" evidence="5">
    <location>
        <begin position="87"/>
        <end position="112"/>
    </location>
</feature>
<feature type="domain" description="RanBP2-type" evidence="6">
    <location>
        <begin position="348"/>
        <end position="379"/>
    </location>
</feature>
<evidence type="ECO:0000256" key="1">
    <source>
        <dbReference type="ARBA" id="ARBA00022723"/>
    </source>
</evidence>
<dbReference type="AlphaFoldDB" id="A0A5S6QL25"/>
<name>A0A5S6QL25_TRIMR</name>
<sequence>MSTSYDWSPPEKRKKSDGSWLQMLRTGVGKTAASSFRSLIDTLTAPFTPTKITLPCSTSAPLSSELPGEPQVPESIFRLDWSKQRSAKPSFSRHRTKHSSSRWLPPNGTQNHIEEGISRINAHPKSFEWTPIPKPENNVDITRRLGEKSKRYTYQEATSVSKIPKISELYVQRNQRRPNIPSESVPSSSRRESVALNNLPPYKKPHSLSRSPTLSSSSPKSHNSAAQKSSNFEFSVPWSVDFSFLKTNGMKTSTSDSIPADGVFGGGDIRRNHWMCNLCSQFNHPFRRRCTHCLTVRKDVCITDCWKCPNCCYRNAISLDECLLCHTAKVGQQKSSDNAAFGSPGVRHPGEKCWQCSMCLLNNMPDKLRCIGCATPRDIYDFKVRHGILNSTMFDDAESNAIASTVGKGEAPISDEWPKGAASFSPPKYPERESMDPAYSPSYSEEPSLSTELSPASVSKEIGEADGFEEEAGEETIEEESDTFSEDELEEEEQKSEPPFNNEEDIIDLCSDSDLDHKDADFGEESVASDSEAAPSPYICPDAPSASEENQVVSKEDSGADSQVAVTRSDDNEIKVSEFASSNGVSFVQERPDEAPAQSTYESFQSYVAPSSPWVPQSFGSSPFLPKETQNALSFLEGDKKVADDSTVTSSSIPAHGVNASTGLEQPDSSSSDIGRPENVTMSNGNAFDKSAPAEHRETTGQPQQGTIALDTNGTGVDSAISAEKPEEVQNIPPKPDIIQFGQKAETSTQQFNAGGTELSEASSTVVEPPKSTGGFQFVANSSMPQVFNFGQPSSAFVFGKAPSTSSTSSMFGGTKTTSSVSAFNFGLPTAAQQTQAPSFGTQTTTGSNGTANMGLFANFGQQATNTFGGEASKSPGVFGQSAASGAAQGFNFGSAAQSASSFAPTTTATSIPSVFGNSLANLSQANSSIPFGESTPKPVEFNFGQKAPFGSSPFQDSSVQMKEGNEPPSTVAVGGFNFGSAPAWQPSSSAGSSSLFGASWTPGIPLSSSTVAPSVFKFGQTAPSFAQLQTTSASSVFTFGAAKPAGADSNQQTSMFASASLQPPTTTYSFTSQMGSNSGQSFGSTSVFAFGAKSGDPFTAGQNGVIMASNPSGAIQGAASTQGVGGATPLTPTIFNAAGINQPQSGTAATGRRYIHARRRVRR</sequence>
<feature type="region of interest" description="Disordered" evidence="5">
    <location>
        <begin position="170"/>
        <end position="228"/>
    </location>
</feature>
<dbReference type="PROSITE" id="PS01358">
    <property type="entry name" value="ZF_RANBP2_1"/>
    <property type="match status" value="3"/>
</dbReference>
<feature type="compositionally biased region" description="Low complexity" evidence="5">
    <location>
        <begin position="208"/>
        <end position="224"/>
    </location>
</feature>
<organism evidence="7 8">
    <name type="scientific">Trichuris muris</name>
    <name type="common">Mouse whipworm</name>
    <dbReference type="NCBI Taxonomy" id="70415"/>
    <lineage>
        <taxon>Eukaryota</taxon>
        <taxon>Metazoa</taxon>
        <taxon>Ecdysozoa</taxon>
        <taxon>Nematoda</taxon>
        <taxon>Enoplea</taxon>
        <taxon>Dorylaimia</taxon>
        <taxon>Trichinellida</taxon>
        <taxon>Trichuridae</taxon>
        <taxon>Trichuris</taxon>
    </lineage>
</organism>
<dbReference type="Proteomes" id="UP000046395">
    <property type="component" value="Unassembled WGS sequence"/>
</dbReference>
<feature type="compositionally biased region" description="Acidic residues" evidence="5">
    <location>
        <begin position="464"/>
        <end position="494"/>
    </location>
</feature>
<dbReference type="SUPFAM" id="SSF90209">
    <property type="entry name" value="Ran binding protein zinc finger-like"/>
    <property type="match status" value="1"/>
</dbReference>
<dbReference type="GO" id="GO:0008270">
    <property type="term" value="F:zinc ion binding"/>
    <property type="evidence" value="ECO:0007669"/>
    <property type="project" value="UniProtKB-KW"/>
</dbReference>
<evidence type="ECO:0000256" key="4">
    <source>
        <dbReference type="PROSITE-ProRule" id="PRU00322"/>
    </source>
</evidence>
<proteinExistence type="predicted"/>
<evidence type="ECO:0000259" key="6">
    <source>
        <dbReference type="PROSITE" id="PS50199"/>
    </source>
</evidence>
<dbReference type="PROSITE" id="PS50199">
    <property type="entry name" value="ZF_RANBP2_2"/>
    <property type="match status" value="3"/>
</dbReference>
<evidence type="ECO:0000313" key="8">
    <source>
        <dbReference type="WBParaSite" id="TMUE_2000007874.1"/>
    </source>
</evidence>
<feature type="domain" description="RanBP2-type" evidence="6">
    <location>
        <begin position="302"/>
        <end position="331"/>
    </location>
</feature>
<keyword evidence="7" id="KW-1185">Reference proteome</keyword>